<accession>A0A679ITR7</accession>
<gene>
    <name evidence="1" type="ORF">EsVE80_25600</name>
</gene>
<proteinExistence type="predicted"/>
<evidence type="ECO:0000313" key="2">
    <source>
        <dbReference type="Proteomes" id="UP000502998"/>
    </source>
</evidence>
<dbReference type="Proteomes" id="UP000502998">
    <property type="component" value="Chromosome"/>
</dbReference>
<sequence>MNKWTNAVIERLESAYQVRFEKEAVLIFLNDAYQNALQLRKDYLGESNPSVAEFLAEFDQTRDLFISQAVDRYASNYNEVEKKIAELKDLNQQFVF</sequence>
<dbReference type="AlphaFoldDB" id="A0A679ITR7"/>
<organism evidence="1 2">
    <name type="scientific">Enterococcus saigonensis</name>
    <dbReference type="NCBI Taxonomy" id="1805431"/>
    <lineage>
        <taxon>Bacteria</taxon>
        <taxon>Bacillati</taxon>
        <taxon>Bacillota</taxon>
        <taxon>Bacilli</taxon>
        <taxon>Lactobacillales</taxon>
        <taxon>Enterococcaceae</taxon>
        <taxon>Enterococcus</taxon>
    </lineage>
</organism>
<dbReference type="EMBL" id="AP022822">
    <property type="protein sequence ID" value="BCA87037.1"/>
    <property type="molecule type" value="Genomic_DNA"/>
</dbReference>
<dbReference type="RefSeq" id="WP_173104057.1">
    <property type="nucleotide sequence ID" value="NZ_AP022822.1"/>
</dbReference>
<reference evidence="1 2" key="1">
    <citation type="submission" date="2020-02" db="EMBL/GenBank/DDBJ databases">
        <title>Characterization of vanA genotype vancomycin-resistant Enterococcus saigonensis VE80.</title>
        <authorList>
            <person name="Harada T."/>
            <person name="Motooka D."/>
            <person name="Nakamura S."/>
            <person name="Yamamoto Y."/>
            <person name="Kawahara R."/>
            <person name="Kawatsu K."/>
        </authorList>
    </citation>
    <scope>NUCLEOTIDE SEQUENCE [LARGE SCALE GENOMIC DNA]</scope>
    <source>
        <strain evidence="1 2">VE80</strain>
    </source>
</reference>
<evidence type="ECO:0000313" key="1">
    <source>
        <dbReference type="EMBL" id="BCA87037.1"/>
    </source>
</evidence>
<keyword evidence="2" id="KW-1185">Reference proteome</keyword>
<protein>
    <submittedName>
        <fullName evidence="1">Uncharacterized protein</fullName>
    </submittedName>
</protein>
<dbReference type="KEGG" id="esg:EsVE80_25600"/>
<name>A0A679ITR7_9ENTE</name>